<dbReference type="CDD" id="cd02012">
    <property type="entry name" value="TPP_TK"/>
    <property type="match status" value="1"/>
</dbReference>
<dbReference type="InterPro" id="IPR005474">
    <property type="entry name" value="Transketolase_N"/>
</dbReference>
<keyword evidence="3" id="KW-0786">Thiamine pyrophosphate</keyword>
<dbReference type="InterPro" id="IPR029061">
    <property type="entry name" value="THDP-binding"/>
</dbReference>
<gene>
    <name evidence="5" type="ORF">A3G31_00790</name>
</gene>
<dbReference type="PANTHER" id="PTHR47514:SF1">
    <property type="entry name" value="TRANSKETOLASE N-TERMINAL SECTION-RELATED"/>
    <property type="match status" value="1"/>
</dbReference>
<proteinExistence type="inferred from homology"/>
<reference evidence="5 6" key="1">
    <citation type="journal article" date="2016" name="Nat. Commun.">
        <title>Thousands of microbial genomes shed light on interconnected biogeochemical processes in an aquifer system.</title>
        <authorList>
            <person name="Anantharaman K."/>
            <person name="Brown C.T."/>
            <person name="Hug L.A."/>
            <person name="Sharon I."/>
            <person name="Castelle C.J."/>
            <person name="Probst A.J."/>
            <person name="Thomas B.C."/>
            <person name="Singh A."/>
            <person name="Wilkins M.J."/>
            <person name="Karaoz U."/>
            <person name="Brodie E.L."/>
            <person name="Williams K.H."/>
            <person name="Hubbard S.S."/>
            <person name="Banfield J.F."/>
        </authorList>
    </citation>
    <scope>NUCLEOTIDE SEQUENCE [LARGE SCALE GENOMIC DNA]</scope>
</reference>
<organism evidence="5 6">
    <name type="scientific">Candidatus Schekmanbacteria bacterium RIFCSPLOWO2_12_FULL_38_15</name>
    <dbReference type="NCBI Taxonomy" id="1817883"/>
    <lineage>
        <taxon>Bacteria</taxon>
        <taxon>Candidatus Schekmaniibacteriota</taxon>
    </lineage>
</organism>
<accession>A0A1F7SJG8</accession>
<dbReference type="STRING" id="1817883.A3G31_00790"/>
<dbReference type="EMBL" id="MGDI01000019">
    <property type="protein sequence ID" value="OGL53922.1"/>
    <property type="molecule type" value="Genomic_DNA"/>
</dbReference>
<comment type="cofactor">
    <cofactor evidence="1">
        <name>thiamine diphosphate</name>
        <dbReference type="ChEBI" id="CHEBI:58937"/>
    </cofactor>
</comment>
<dbReference type="Gene3D" id="3.40.50.970">
    <property type="match status" value="1"/>
</dbReference>
<evidence type="ECO:0000313" key="5">
    <source>
        <dbReference type="EMBL" id="OGL53922.1"/>
    </source>
</evidence>
<dbReference type="SUPFAM" id="SSF52518">
    <property type="entry name" value="Thiamin diphosphate-binding fold (THDP-binding)"/>
    <property type="match status" value="1"/>
</dbReference>
<dbReference type="Pfam" id="PF00456">
    <property type="entry name" value="Transketolase_N"/>
    <property type="match status" value="1"/>
</dbReference>
<dbReference type="Proteomes" id="UP000178082">
    <property type="component" value="Unassembled WGS sequence"/>
</dbReference>
<feature type="domain" description="Transketolase N-terminal" evidence="4">
    <location>
        <begin position="14"/>
        <end position="230"/>
    </location>
</feature>
<sequence length="260" mass="29167">MKPICKKIRKDILRIAQLSGHGHIPTCFSIIEILYTIYSTIKHDPKNPSWKERDIFILSKGHAALAHYCVLAEFSYFDKKRVETFGSFMSDLGCHADRLKVPGIEASTGSLGHGIGIAVGIALAIRIKGENRKVFVLIGDGESNEGSVWEAVMVASHLKLDNLTIIYDNNMSHSRGLQITNPAERFKSFGCEVVEVNGHDIDKLKKEITKKSDTVRVIVADTKKGFGCRTLIENQYEWHRRSPNDQELENLIGELCEETI</sequence>
<comment type="caution">
    <text evidence="5">The sequence shown here is derived from an EMBL/GenBank/DDBJ whole genome shotgun (WGS) entry which is preliminary data.</text>
</comment>
<dbReference type="PANTHER" id="PTHR47514">
    <property type="entry name" value="TRANSKETOLASE N-TERMINAL SECTION-RELATED"/>
    <property type="match status" value="1"/>
</dbReference>
<comment type="similarity">
    <text evidence="2">Belongs to the transketolase family.</text>
</comment>
<name>A0A1F7SJG8_9BACT</name>
<protein>
    <recommendedName>
        <fullName evidence="4">Transketolase N-terminal domain-containing protein</fullName>
    </recommendedName>
</protein>
<evidence type="ECO:0000256" key="2">
    <source>
        <dbReference type="ARBA" id="ARBA00007131"/>
    </source>
</evidence>
<evidence type="ECO:0000313" key="6">
    <source>
        <dbReference type="Proteomes" id="UP000178082"/>
    </source>
</evidence>
<evidence type="ECO:0000259" key="4">
    <source>
        <dbReference type="Pfam" id="PF00456"/>
    </source>
</evidence>
<evidence type="ECO:0000256" key="1">
    <source>
        <dbReference type="ARBA" id="ARBA00001964"/>
    </source>
</evidence>
<evidence type="ECO:0000256" key="3">
    <source>
        <dbReference type="ARBA" id="ARBA00023052"/>
    </source>
</evidence>
<dbReference type="AlphaFoldDB" id="A0A1F7SJG8"/>